<feature type="compositionally biased region" description="Polar residues" evidence="2">
    <location>
        <begin position="390"/>
        <end position="400"/>
    </location>
</feature>
<keyword evidence="1" id="KW-0175">Coiled coil</keyword>
<evidence type="ECO:0000256" key="2">
    <source>
        <dbReference type="SAM" id="MobiDB-lite"/>
    </source>
</evidence>
<reference evidence="3" key="1">
    <citation type="journal article" date="2021" name="Proc. Natl. Acad. Sci. U.S.A.">
        <title>A Catalog of Tens of Thousands of Viruses from Human Metagenomes Reveals Hidden Associations with Chronic Diseases.</title>
        <authorList>
            <person name="Tisza M.J."/>
            <person name="Buck C.B."/>
        </authorList>
    </citation>
    <scope>NUCLEOTIDE SEQUENCE</scope>
    <source>
        <strain evidence="3">CtkL634</strain>
    </source>
</reference>
<proteinExistence type="predicted"/>
<feature type="coiled-coil region" evidence="1">
    <location>
        <begin position="468"/>
        <end position="495"/>
    </location>
</feature>
<evidence type="ECO:0000313" key="3">
    <source>
        <dbReference type="EMBL" id="DAD82044.1"/>
    </source>
</evidence>
<feature type="region of interest" description="Disordered" evidence="2">
    <location>
        <begin position="275"/>
        <end position="335"/>
    </location>
</feature>
<evidence type="ECO:0000256" key="1">
    <source>
        <dbReference type="SAM" id="Coils"/>
    </source>
</evidence>
<protein>
    <submittedName>
        <fullName evidence="3">Uncharacterized protein</fullName>
    </submittedName>
</protein>
<accession>A0A8S5MII5</accession>
<sequence length="500" mass="56723">MENVIEKYRSYQEYKAELDAELSKTAEGFVRIGYLLKLARDTDILHESGYSSVVEFAEAEYNLDKTKVSRFIRINDKFAEGGYSDCLQENYRGFGYAKLTLMLNMPAALNEELTPDYSKAEIQQLKDQVDEESRTTDLEILMEGQDPVMEEEEDDLSRAVRQLAGDIQDGEEIPRLYKEIWTAGRTGLTAEDLQVIMTPAGQRMYTMRIQGMGGRNLSLKDHNNGDSVALINMRTGEKQEYTWNRLLEVWRHLVSGGATYQEAWQQLYGKPWPEERKIAPVQPKEEKKPAPRKETKVSQPKKPEPVKASEKPAEPVEEQRQQAPAIPQSKWPSTYKPGDIVMNTLSTECGELVEQTAKEKIWLFRPTAPAGDPYNLSEDYFKTGRAPEEPQTQVTDSCSGESEPENHDTVTMVTEEQVPGQTDLENDFPQYCPDADQRTAYLQSIRGAVDNLVRYAEMDLIIAARVQVKDISEYLDKLEELIKEADSNAEAVETGESEGV</sequence>
<feature type="region of interest" description="Disordered" evidence="2">
    <location>
        <begin position="386"/>
        <end position="408"/>
    </location>
</feature>
<organism evidence="3">
    <name type="scientific">Siphoviridae sp. ctkL634</name>
    <dbReference type="NCBI Taxonomy" id="2826442"/>
    <lineage>
        <taxon>Viruses</taxon>
        <taxon>Duplodnaviria</taxon>
        <taxon>Heunggongvirae</taxon>
        <taxon>Uroviricota</taxon>
        <taxon>Caudoviricetes</taxon>
    </lineage>
</organism>
<dbReference type="EMBL" id="BK014911">
    <property type="protein sequence ID" value="DAD82044.1"/>
    <property type="molecule type" value="Genomic_DNA"/>
</dbReference>
<feature type="compositionally biased region" description="Basic and acidic residues" evidence="2">
    <location>
        <begin position="275"/>
        <end position="320"/>
    </location>
</feature>
<name>A0A8S5MII5_9CAUD</name>